<keyword evidence="8 22" id="KW-0808">Transferase</keyword>
<dbReference type="PANTHER" id="PTHR32309:SF13">
    <property type="entry name" value="FERRIC ENTEROBACTIN TRANSPORT PROTEIN FEPE"/>
    <property type="match status" value="1"/>
</dbReference>
<feature type="domain" description="AAA" evidence="20">
    <location>
        <begin position="535"/>
        <end position="686"/>
    </location>
</feature>
<comment type="similarity">
    <text evidence="2">Belongs to the CpsC/CapA family.</text>
</comment>
<evidence type="ECO:0000256" key="3">
    <source>
        <dbReference type="ARBA" id="ARBA00007316"/>
    </source>
</evidence>
<dbReference type="Pfam" id="PF13807">
    <property type="entry name" value="GNVR"/>
    <property type="match status" value="1"/>
</dbReference>
<keyword evidence="9" id="KW-0812">Transmembrane</keyword>
<evidence type="ECO:0000256" key="12">
    <source>
        <dbReference type="ARBA" id="ARBA00022840"/>
    </source>
</evidence>
<proteinExistence type="inferred from homology"/>
<comment type="similarity">
    <text evidence="4">Belongs to the etk/wzc family.</text>
</comment>
<dbReference type="InterPro" id="IPR025669">
    <property type="entry name" value="AAA_dom"/>
</dbReference>
<dbReference type="GO" id="GO:0042802">
    <property type="term" value="F:identical protein binding"/>
    <property type="evidence" value="ECO:0007669"/>
    <property type="project" value="UniProtKB-ARBA"/>
</dbReference>
<evidence type="ECO:0000256" key="18">
    <source>
        <dbReference type="SAM" id="MobiDB-lite"/>
    </source>
</evidence>
<feature type="coiled-coil region" evidence="17">
    <location>
        <begin position="164"/>
        <end position="285"/>
    </location>
</feature>
<dbReference type="FunFam" id="3.40.50.300:FF:000527">
    <property type="entry name" value="Tyrosine-protein kinase etk"/>
    <property type="match status" value="1"/>
</dbReference>
<feature type="domain" description="Polysaccharide chain length determinant N-terminal" evidence="19">
    <location>
        <begin position="19"/>
        <end position="104"/>
    </location>
</feature>
<keyword evidence="13" id="KW-1133">Transmembrane helix</keyword>
<dbReference type="Pfam" id="PF02706">
    <property type="entry name" value="Wzz"/>
    <property type="match status" value="1"/>
</dbReference>
<evidence type="ECO:0000256" key="13">
    <source>
        <dbReference type="ARBA" id="ARBA00022989"/>
    </source>
</evidence>
<dbReference type="CDD" id="cd05387">
    <property type="entry name" value="BY-kinase"/>
    <property type="match status" value="1"/>
</dbReference>
<dbReference type="InterPro" id="IPR050445">
    <property type="entry name" value="Bact_polysacc_biosynth/exp"/>
</dbReference>
<dbReference type="AlphaFoldDB" id="A0A6H1U102"/>
<keyword evidence="23" id="KW-1185">Reference proteome</keyword>
<sequence length="755" mass="83887">MPDRFAGLDRMTLPDDNNDLSEVLRILRKRAGSAAAIATAVFAGVGLSTATKTPEYQSETLILLDNEASTPLVPGAPEIATRKDRSTEIQILQSHSLVAKAISRLEDSTSQLSVSQVVRHLSIRQAGEADVLIVSYTDTDPSRAKAILEALGSTYVDYSLERQLSQATNAIDFIEEQLPKAQAELNETAQAIQKFRQDYGIVDPESYANQVLEQKQLLEKDGQQLEISLSRTQRQYAELRRQMVAAGQNPDTALVNSMLAEDSVYQQLASQLKAVEAKYMEERARFHDTHPVVKNLQMQRDNLFNLLQYRSARVLGDAVSQVDLSDVAGYGAIQQGLATQLLQLETELEAQRSQLQEIRNAQGKVAVQFEQIPQLQQRYADLQREFQVKSQAVNRFLEKLQELQIAEAQETAPWRILEPPYQPQNPISPNIRRNLLLGLIAGGLLGVAAVILLERTDQRLQRVDEAKELTGLPSLGVVPKVKVPLVEGSRMDGDRYRAHGSPFTEAIRSLALNLRYLGAKDEVKTLALTSSTPSEGKSTLTYNLARSLAELGQRVLIVDADMRKPTIHEFIKQTNALGLSSAIATDRPWRNLIQSDRSGNLHVLTSGPMPPNPVALLESQKMRQLLHEWRQAYDYVLIDTPPILGVTDAQSVAANVDRMVLVAAMERSTRSSLVQTMETLRRIQCKLAGLVVNLVDSTHDGYYYHSYYTYYHRTDDEDRGNGNGNGKGNGNGNGHNGHGLNGRTEQILKDLLDRS</sequence>
<dbReference type="EC" id="2.7.10.2" evidence="5"/>
<evidence type="ECO:0000256" key="15">
    <source>
        <dbReference type="ARBA" id="ARBA00023137"/>
    </source>
</evidence>
<gene>
    <name evidence="22" type="ORF">HCG48_19545</name>
</gene>
<dbReference type="NCBIfam" id="TIGR01007">
    <property type="entry name" value="eps_fam"/>
    <property type="match status" value="1"/>
</dbReference>
<evidence type="ECO:0000256" key="6">
    <source>
        <dbReference type="ARBA" id="ARBA00022475"/>
    </source>
</evidence>
<feature type="domain" description="Tyrosine-protein kinase G-rich" evidence="21">
    <location>
        <begin position="375"/>
        <end position="452"/>
    </location>
</feature>
<dbReference type="GO" id="GO:0005886">
    <property type="term" value="C:plasma membrane"/>
    <property type="evidence" value="ECO:0007669"/>
    <property type="project" value="UniProtKB-SubCell"/>
</dbReference>
<evidence type="ECO:0000313" key="22">
    <source>
        <dbReference type="EMBL" id="QIZ72511.1"/>
    </source>
</evidence>
<evidence type="ECO:0000259" key="20">
    <source>
        <dbReference type="Pfam" id="PF13614"/>
    </source>
</evidence>
<evidence type="ECO:0000256" key="11">
    <source>
        <dbReference type="ARBA" id="ARBA00022777"/>
    </source>
</evidence>
<comment type="subcellular location">
    <subcellularLocation>
        <location evidence="1">Cell inner membrane</location>
        <topology evidence="1">Multi-pass membrane protein</topology>
    </subcellularLocation>
</comment>
<evidence type="ECO:0000256" key="7">
    <source>
        <dbReference type="ARBA" id="ARBA00022519"/>
    </source>
</evidence>
<dbReference type="InterPro" id="IPR005702">
    <property type="entry name" value="Wzc-like_C"/>
</dbReference>
<dbReference type="InterPro" id="IPR027417">
    <property type="entry name" value="P-loop_NTPase"/>
</dbReference>
<evidence type="ECO:0000256" key="17">
    <source>
        <dbReference type="SAM" id="Coils"/>
    </source>
</evidence>
<keyword evidence="6" id="KW-1003">Cell membrane</keyword>
<evidence type="ECO:0000256" key="8">
    <source>
        <dbReference type="ARBA" id="ARBA00022679"/>
    </source>
</evidence>
<keyword evidence="7" id="KW-0997">Cell inner membrane</keyword>
<keyword evidence="11 22" id="KW-0418">Kinase</keyword>
<evidence type="ECO:0000256" key="2">
    <source>
        <dbReference type="ARBA" id="ARBA00006683"/>
    </source>
</evidence>
<keyword evidence="14" id="KW-0472">Membrane</keyword>
<dbReference type="RefSeq" id="WP_168570659.1">
    <property type="nucleotide sequence ID" value="NZ_CP051167.1"/>
</dbReference>
<dbReference type="InterPro" id="IPR032807">
    <property type="entry name" value="GNVR"/>
</dbReference>
<dbReference type="KEGG" id="oxy:HCG48_19545"/>
<evidence type="ECO:0000256" key="1">
    <source>
        <dbReference type="ARBA" id="ARBA00004429"/>
    </source>
</evidence>
<evidence type="ECO:0000256" key="9">
    <source>
        <dbReference type="ARBA" id="ARBA00022692"/>
    </source>
</evidence>
<feature type="coiled-coil region" evidence="17">
    <location>
        <begin position="341"/>
        <end position="385"/>
    </location>
</feature>
<dbReference type="PANTHER" id="PTHR32309">
    <property type="entry name" value="TYROSINE-PROTEIN KINASE"/>
    <property type="match status" value="1"/>
</dbReference>
<protein>
    <recommendedName>
        <fullName evidence="5">non-specific protein-tyrosine kinase</fullName>
        <ecNumber evidence="5">2.7.10.2</ecNumber>
    </recommendedName>
</protein>
<evidence type="ECO:0000256" key="16">
    <source>
        <dbReference type="ARBA" id="ARBA00051245"/>
    </source>
</evidence>
<evidence type="ECO:0000256" key="4">
    <source>
        <dbReference type="ARBA" id="ARBA00008883"/>
    </source>
</evidence>
<dbReference type="InterPro" id="IPR003856">
    <property type="entry name" value="LPS_length_determ_N"/>
</dbReference>
<evidence type="ECO:0000256" key="14">
    <source>
        <dbReference type="ARBA" id="ARBA00023136"/>
    </source>
</evidence>
<evidence type="ECO:0000259" key="21">
    <source>
        <dbReference type="Pfam" id="PF13807"/>
    </source>
</evidence>
<evidence type="ECO:0000313" key="23">
    <source>
        <dbReference type="Proteomes" id="UP000500857"/>
    </source>
</evidence>
<organism evidence="22 23">
    <name type="scientific">Oxynema aestuarii AP17</name>
    <dbReference type="NCBI Taxonomy" id="2064643"/>
    <lineage>
        <taxon>Bacteria</taxon>
        <taxon>Bacillati</taxon>
        <taxon>Cyanobacteriota</taxon>
        <taxon>Cyanophyceae</taxon>
        <taxon>Oscillatoriophycideae</taxon>
        <taxon>Oscillatoriales</taxon>
        <taxon>Oscillatoriaceae</taxon>
        <taxon>Oxynema</taxon>
        <taxon>Oxynema aestuarii</taxon>
    </lineage>
</organism>
<evidence type="ECO:0000256" key="10">
    <source>
        <dbReference type="ARBA" id="ARBA00022741"/>
    </source>
</evidence>
<keyword evidence="15" id="KW-0829">Tyrosine-protein kinase</keyword>
<name>A0A6H1U102_9CYAN</name>
<dbReference type="GO" id="GO:0005524">
    <property type="term" value="F:ATP binding"/>
    <property type="evidence" value="ECO:0007669"/>
    <property type="project" value="UniProtKB-KW"/>
</dbReference>
<feature type="compositionally biased region" description="Gly residues" evidence="18">
    <location>
        <begin position="721"/>
        <end position="740"/>
    </location>
</feature>
<evidence type="ECO:0000256" key="5">
    <source>
        <dbReference type="ARBA" id="ARBA00011903"/>
    </source>
</evidence>
<evidence type="ECO:0000259" key="19">
    <source>
        <dbReference type="Pfam" id="PF02706"/>
    </source>
</evidence>
<comment type="similarity">
    <text evidence="3">Belongs to the CpsD/CapB family.</text>
</comment>
<dbReference type="SUPFAM" id="SSF52540">
    <property type="entry name" value="P-loop containing nucleoside triphosphate hydrolases"/>
    <property type="match status" value="1"/>
</dbReference>
<dbReference type="EMBL" id="CP051167">
    <property type="protein sequence ID" value="QIZ72511.1"/>
    <property type="molecule type" value="Genomic_DNA"/>
</dbReference>
<dbReference type="Pfam" id="PF13614">
    <property type="entry name" value="AAA_31"/>
    <property type="match status" value="1"/>
</dbReference>
<dbReference type="GO" id="GO:0004715">
    <property type="term" value="F:non-membrane spanning protein tyrosine kinase activity"/>
    <property type="evidence" value="ECO:0007669"/>
    <property type="project" value="UniProtKB-EC"/>
</dbReference>
<reference evidence="22 23" key="1">
    <citation type="submission" date="2020-04" db="EMBL/GenBank/DDBJ databases">
        <authorList>
            <person name="Basu S."/>
            <person name="Maruthanayagam V."/>
            <person name="Chakraborty S."/>
            <person name="Pramanik A."/>
            <person name="Mukherjee J."/>
            <person name="Brink B."/>
        </authorList>
    </citation>
    <scope>NUCLEOTIDE SEQUENCE [LARGE SCALE GENOMIC DNA]</scope>
    <source>
        <strain evidence="22 23">AP17</strain>
    </source>
</reference>
<dbReference type="Gene3D" id="3.40.50.300">
    <property type="entry name" value="P-loop containing nucleotide triphosphate hydrolases"/>
    <property type="match status" value="1"/>
</dbReference>
<keyword evidence="17" id="KW-0175">Coiled coil</keyword>
<dbReference type="Proteomes" id="UP000500857">
    <property type="component" value="Chromosome"/>
</dbReference>
<keyword evidence="12" id="KW-0067">ATP-binding</keyword>
<feature type="region of interest" description="Disordered" evidence="18">
    <location>
        <begin position="718"/>
        <end position="746"/>
    </location>
</feature>
<keyword evidence="10" id="KW-0547">Nucleotide-binding</keyword>
<comment type="catalytic activity">
    <reaction evidence="16">
        <text>L-tyrosyl-[protein] + ATP = O-phospho-L-tyrosyl-[protein] + ADP + H(+)</text>
        <dbReference type="Rhea" id="RHEA:10596"/>
        <dbReference type="Rhea" id="RHEA-COMP:10136"/>
        <dbReference type="Rhea" id="RHEA-COMP:20101"/>
        <dbReference type="ChEBI" id="CHEBI:15378"/>
        <dbReference type="ChEBI" id="CHEBI:30616"/>
        <dbReference type="ChEBI" id="CHEBI:46858"/>
        <dbReference type="ChEBI" id="CHEBI:61978"/>
        <dbReference type="ChEBI" id="CHEBI:456216"/>
        <dbReference type="EC" id="2.7.10.2"/>
    </reaction>
</comment>
<accession>A0A6H1U102</accession>